<evidence type="ECO:0000256" key="1">
    <source>
        <dbReference type="ARBA" id="ARBA00001961"/>
    </source>
</evidence>
<comment type="cofactor">
    <cofactor evidence="1">
        <name>L-ascorbate</name>
        <dbReference type="ChEBI" id="CHEBI:38290"/>
    </cofactor>
</comment>
<dbReference type="Gene3D" id="2.60.120.620">
    <property type="entry name" value="q2cbj1_9rhob like domain"/>
    <property type="match status" value="1"/>
</dbReference>
<evidence type="ECO:0000256" key="3">
    <source>
        <dbReference type="ARBA" id="ARBA00022896"/>
    </source>
</evidence>
<evidence type="ECO:0000256" key="4">
    <source>
        <dbReference type="ARBA" id="ARBA00022964"/>
    </source>
</evidence>
<dbReference type="PANTHER" id="PTHR10869">
    <property type="entry name" value="PROLYL 4-HYDROXYLASE ALPHA SUBUNIT"/>
    <property type="match status" value="1"/>
</dbReference>
<accession>A0ABQ1F1S8</accession>
<keyword evidence="3" id="KW-0847">Vitamin C</keyword>
<evidence type="ECO:0000313" key="8">
    <source>
        <dbReference type="EMBL" id="GFZ97265.1"/>
    </source>
</evidence>
<keyword evidence="6" id="KW-0408">Iron</keyword>
<evidence type="ECO:0000256" key="2">
    <source>
        <dbReference type="ARBA" id="ARBA00022723"/>
    </source>
</evidence>
<dbReference type="Proteomes" id="UP000603317">
    <property type="component" value="Unassembled WGS sequence"/>
</dbReference>
<evidence type="ECO:0000256" key="5">
    <source>
        <dbReference type="ARBA" id="ARBA00023002"/>
    </source>
</evidence>
<dbReference type="InterPro" id="IPR045054">
    <property type="entry name" value="P4HA-like"/>
</dbReference>
<dbReference type="Pfam" id="PF13640">
    <property type="entry name" value="2OG-FeII_Oxy_3"/>
    <property type="match status" value="1"/>
</dbReference>
<dbReference type="PROSITE" id="PS51471">
    <property type="entry name" value="FE2OG_OXY"/>
    <property type="match status" value="1"/>
</dbReference>
<keyword evidence="5" id="KW-0560">Oxidoreductase</keyword>
<sequence>MTLDFSNIRVSYGMQTAFTDADPKADAAKMAMVGAQVRARLHAMEEAEDLGGEKADLFRIPGFLSQEECARICRVIDRKIGPSTLFEGTQIEGFRTSSTHYFDRLDPETCKLEEKIDAVLGLDHRFAETTQGQRYEVGQQFKHHYDYFFESESYWQTERRRGGQRTWTAMVFLNEPEQGGETDFKELGLSIPPETGTLLTWNNMDRDGRKNPNTFHAGTPVIEGKKYVITQWYRQDPWDIAGGG</sequence>
<evidence type="ECO:0000256" key="6">
    <source>
        <dbReference type="ARBA" id="ARBA00023004"/>
    </source>
</evidence>
<feature type="domain" description="Fe2OG dioxygenase" evidence="7">
    <location>
        <begin position="126"/>
        <end position="235"/>
    </location>
</feature>
<dbReference type="RefSeq" id="WP_229658021.1">
    <property type="nucleotide sequence ID" value="NZ_BMID01000001.1"/>
</dbReference>
<evidence type="ECO:0000313" key="9">
    <source>
        <dbReference type="Proteomes" id="UP000603317"/>
    </source>
</evidence>
<dbReference type="PANTHER" id="PTHR10869:SF246">
    <property type="entry name" value="TRANSMEMBRANE PROLYL 4-HYDROXYLASE"/>
    <property type="match status" value="1"/>
</dbReference>
<dbReference type="InterPro" id="IPR044862">
    <property type="entry name" value="Pro_4_hyd_alph_FE2OG_OXY"/>
</dbReference>
<keyword evidence="9" id="KW-1185">Reference proteome</keyword>
<dbReference type="InterPro" id="IPR005123">
    <property type="entry name" value="Oxoglu/Fe-dep_dioxygenase_dom"/>
</dbReference>
<comment type="caution">
    <text evidence="8">The sequence shown here is derived from an EMBL/GenBank/DDBJ whole genome shotgun (WGS) entry which is preliminary data.</text>
</comment>
<name>A0ABQ1F1S8_9SPHN</name>
<protein>
    <recommendedName>
        <fullName evidence="7">Fe2OG dioxygenase domain-containing protein</fullName>
    </recommendedName>
</protein>
<dbReference type="SMART" id="SM00702">
    <property type="entry name" value="P4Hc"/>
    <property type="match status" value="1"/>
</dbReference>
<keyword evidence="4" id="KW-0223">Dioxygenase</keyword>
<keyword evidence="2" id="KW-0479">Metal-binding</keyword>
<reference evidence="9" key="1">
    <citation type="journal article" date="2019" name="Int. J. Syst. Evol. Microbiol.">
        <title>The Global Catalogue of Microorganisms (GCM) 10K type strain sequencing project: providing services to taxonomists for standard genome sequencing and annotation.</title>
        <authorList>
            <consortium name="The Broad Institute Genomics Platform"/>
            <consortium name="The Broad Institute Genome Sequencing Center for Infectious Disease"/>
            <person name="Wu L."/>
            <person name="Ma J."/>
        </authorList>
    </citation>
    <scope>NUCLEOTIDE SEQUENCE [LARGE SCALE GENOMIC DNA]</scope>
    <source>
        <strain evidence="9">CGMCC 1.15297</strain>
    </source>
</reference>
<dbReference type="InterPro" id="IPR006620">
    <property type="entry name" value="Pro_4_hyd_alph"/>
</dbReference>
<gene>
    <name evidence="8" type="ORF">GCM10010923_01490</name>
</gene>
<organism evidence="8 9">
    <name type="scientific">Blastomonas marina</name>
    <dbReference type="NCBI Taxonomy" id="1867408"/>
    <lineage>
        <taxon>Bacteria</taxon>
        <taxon>Pseudomonadati</taxon>
        <taxon>Pseudomonadota</taxon>
        <taxon>Alphaproteobacteria</taxon>
        <taxon>Sphingomonadales</taxon>
        <taxon>Sphingomonadaceae</taxon>
        <taxon>Blastomonas</taxon>
    </lineage>
</organism>
<proteinExistence type="predicted"/>
<dbReference type="EMBL" id="BMID01000001">
    <property type="protein sequence ID" value="GFZ97265.1"/>
    <property type="molecule type" value="Genomic_DNA"/>
</dbReference>
<evidence type="ECO:0000259" key="7">
    <source>
        <dbReference type="PROSITE" id="PS51471"/>
    </source>
</evidence>